<dbReference type="RefSeq" id="WP_007015126.1">
    <property type="nucleotide sequence ID" value="NZ_AGFM01000064.1"/>
</dbReference>
<protein>
    <recommendedName>
        <fullName evidence="6">Molybdopterin molybdenumtransferase</fullName>
        <ecNumber evidence="6">2.10.1.1</ecNumber>
    </recommendedName>
</protein>
<dbReference type="GO" id="GO:0005829">
    <property type="term" value="C:cytosol"/>
    <property type="evidence" value="ECO:0007669"/>
    <property type="project" value="TreeGrafter"/>
</dbReference>
<dbReference type="PANTHER" id="PTHR10192">
    <property type="entry name" value="MOLYBDOPTERIN BIOSYNTHESIS PROTEIN"/>
    <property type="match status" value="1"/>
</dbReference>
<dbReference type="InterPro" id="IPR005110">
    <property type="entry name" value="MoeA_linker/N"/>
</dbReference>
<evidence type="ECO:0000256" key="4">
    <source>
        <dbReference type="ARBA" id="ARBA00023150"/>
    </source>
</evidence>
<evidence type="ECO:0000256" key="3">
    <source>
        <dbReference type="ARBA" id="ARBA00010763"/>
    </source>
</evidence>
<keyword evidence="9" id="KW-1185">Reference proteome</keyword>
<dbReference type="PANTHER" id="PTHR10192:SF5">
    <property type="entry name" value="GEPHYRIN"/>
    <property type="match status" value="1"/>
</dbReference>
<dbReference type="InterPro" id="IPR001453">
    <property type="entry name" value="MoaB/Mog_dom"/>
</dbReference>
<dbReference type="Gene3D" id="3.40.980.10">
    <property type="entry name" value="MoaB/Mog-like domain"/>
    <property type="match status" value="1"/>
</dbReference>
<dbReference type="GO" id="GO:0046872">
    <property type="term" value="F:metal ion binding"/>
    <property type="evidence" value="ECO:0007669"/>
    <property type="project" value="UniProtKB-UniRule"/>
</dbReference>
<evidence type="ECO:0000256" key="6">
    <source>
        <dbReference type="RuleBase" id="RU365090"/>
    </source>
</evidence>
<dbReference type="SMART" id="SM00852">
    <property type="entry name" value="MoCF_biosynth"/>
    <property type="match status" value="1"/>
</dbReference>
<dbReference type="eggNOG" id="COG0303">
    <property type="taxonomic scope" value="Bacteria"/>
</dbReference>
<keyword evidence="6" id="KW-0479">Metal-binding</keyword>
<dbReference type="Gene3D" id="2.40.340.10">
    <property type="entry name" value="MoeA, C-terminal, domain IV"/>
    <property type="match status" value="1"/>
</dbReference>
<comment type="function">
    <text evidence="1 6">Catalyzes the insertion of molybdate into adenylated molybdopterin with the concomitant release of AMP.</text>
</comment>
<dbReference type="SUPFAM" id="SSF53218">
    <property type="entry name" value="Molybdenum cofactor biosynthesis proteins"/>
    <property type="match status" value="1"/>
</dbReference>
<dbReference type="PROSITE" id="PS01079">
    <property type="entry name" value="MOCF_BIOSYNTHESIS_2"/>
    <property type="match status" value="1"/>
</dbReference>
<dbReference type="EC" id="2.10.1.1" evidence="6"/>
<evidence type="ECO:0000259" key="7">
    <source>
        <dbReference type="SMART" id="SM00852"/>
    </source>
</evidence>
<comment type="cofactor">
    <cofactor evidence="6">
        <name>Mg(2+)</name>
        <dbReference type="ChEBI" id="CHEBI:18420"/>
    </cofactor>
</comment>
<accession>G6EIP7</accession>
<evidence type="ECO:0000256" key="2">
    <source>
        <dbReference type="ARBA" id="ARBA00005046"/>
    </source>
</evidence>
<dbReference type="InterPro" id="IPR036688">
    <property type="entry name" value="MoeA_C_domain_IV_sf"/>
</dbReference>
<dbReference type="CDD" id="cd00887">
    <property type="entry name" value="MoeA"/>
    <property type="match status" value="1"/>
</dbReference>
<comment type="similarity">
    <text evidence="3 6">Belongs to the MoeA family.</text>
</comment>
<sequence length="407" mass="42644">MAGPAPIPLEDAQARLLALAEALAVERVDVESALGRFLAEPLLARRTQPSAHLSAMDGYAMIEGDLTGPWQVIGESAAGHPFTGTLQKGEAVRISTGAIMPADAGVVILQEDLGREGDRITLSGDLPEPPHKHIRPCGMDFTAGQEVLGEGVRIGPAHIALALSAGHRHLPVRRMPKVAVIDSGDELAADPETCPAHQIPASNGAMLVSLVSALPVEAQRIGPVTDTLDALIGAFDEAADCDMIVTSGGASVGDHDLVRPALERWGARLDFWRVAIKPGKPILVATRERSSGGTQIIIGLPGNPVSSMVTAYLFVLPMLRAMLGANRSLPMQISTVLDGSLRAIGHRREFLRGYWNGESVAPMTLQDSGALSALAASNVLIDRPAHAPAATPGDTVRVFLLENGGIA</sequence>
<dbReference type="Pfam" id="PF03453">
    <property type="entry name" value="MoeA_N"/>
    <property type="match status" value="1"/>
</dbReference>
<evidence type="ECO:0000313" key="8">
    <source>
        <dbReference type="EMBL" id="EHJ58989.1"/>
    </source>
</evidence>
<dbReference type="InterPro" id="IPR005111">
    <property type="entry name" value="MoeA_C_domain_IV"/>
</dbReference>
<dbReference type="EMBL" id="AGFM01000064">
    <property type="protein sequence ID" value="EHJ58989.1"/>
    <property type="molecule type" value="Genomic_DNA"/>
</dbReference>
<dbReference type="PATRIC" id="fig|1088721.3.peg.4156"/>
<organism evidence="8 9">
    <name type="scientific">Novosphingobium pentaromativorans US6-1</name>
    <dbReference type="NCBI Taxonomy" id="1088721"/>
    <lineage>
        <taxon>Bacteria</taxon>
        <taxon>Pseudomonadati</taxon>
        <taxon>Pseudomonadota</taxon>
        <taxon>Alphaproteobacteria</taxon>
        <taxon>Sphingomonadales</taxon>
        <taxon>Sphingomonadaceae</taxon>
        <taxon>Novosphingobium</taxon>
    </lineage>
</organism>
<reference evidence="8 9" key="1">
    <citation type="journal article" date="2012" name="J. Bacteriol.">
        <title>Genome sequence of benzo(a)pyrene-degrading bacterium Novosphingobium pentaromativorans US6-1.</title>
        <authorList>
            <person name="Luo Y.R."/>
            <person name="Kang S.G."/>
            <person name="Kim S.J."/>
            <person name="Kim M.R."/>
            <person name="Li N."/>
            <person name="Lee J.H."/>
            <person name="Kwon K.K."/>
        </authorList>
    </citation>
    <scope>NUCLEOTIDE SEQUENCE [LARGE SCALE GENOMIC DNA]</scope>
    <source>
        <strain evidence="8 9">US6-1</strain>
    </source>
</reference>
<keyword evidence="6" id="KW-0460">Magnesium</keyword>
<keyword evidence="4 6" id="KW-0501">Molybdenum cofactor biosynthesis</keyword>
<dbReference type="InterPro" id="IPR008284">
    <property type="entry name" value="MoCF_biosynth_CS"/>
</dbReference>
<evidence type="ECO:0000313" key="9">
    <source>
        <dbReference type="Proteomes" id="UP000004030"/>
    </source>
</evidence>
<dbReference type="STRING" id="1088721.JI59_03050"/>
<dbReference type="AlphaFoldDB" id="G6EIP7"/>
<evidence type="ECO:0000256" key="1">
    <source>
        <dbReference type="ARBA" id="ARBA00002901"/>
    </source>
</evidence>
<dbReference type="Pfam" id="PF00994">
    <property type="entry name" value="MoCF_biosynth"/>
    <property type="match status" value="1"/>
</dbReference>
<dbReference type="SUPFAM" id="SSF63882">
    <property type="entry name" value="MoeA N-terminal region -like"/>
    <property type="match status" value="1"/>
</dbReference>
<dbReference type="InterPro" id="IPR036425">
    <property type="entry name" value="MoaB/Mog-like_dom_sf"/>
</dbReference>
<name>G6EIP7_9SPHN</name>
<dbReference type="Pfam" id="PF03454">
    <property type="entry name" value="MoeA_C"/>
    <property type="match status" value="1"/>
</dbReference>
<comment type="caution">
    <text evidence="8">The sequence shown here is derived from an EMBL/GenBank/DDBJ whole genome shotgun (WGS) entry which is preliminary data.</text>
</comment>
<feature type="domain" description="MoaB/Mog" evidence="7">
    <location>
        <begin position="179"/>
        <end position="321"/>
    </location>
</feature>
<dbReference type="Proteomes" id="UP000004030">
    <property type="component" value="Unassembled WGS sequence"/>
</dbReference>
<gene>
    <name evidence="8" type="ORF">NSU_4218</name>
</gene>
<comment type="pathway">
    <text evidence="2 6">Cofactor biosynthesis; molybdopterin biosynthesis.</text>
</comment>
<keyword evidence="6" id="KW-0500">Molybdenum</keyword>
<dbReference type="InterPro" id="IPR036135">
    <property type="entry name" value="MoeA_linker/N_sf"/>
</dbReference>
<comment type="catalytic activity">
    <reaction evidence="5">
        <text>adenylyl-molybdopterin + molybdate = Mo-molybdopterin + AMP + H(+)</text>
        <dbReference type="Rhea" id="RHEA:35047"/>
        <dbReference type="ChEBI" id="CHEBI:15378"/>
        <dbReference type="ChEBI" id="CHEBI:36264"/>
        <dbReference type="ChEBI" id="CHEBI:62727"/>
        <dbReference type="ChEBI" id="CHEBI:71302"/>
        <dbReference type="ChEBI" id="CHEBI:456215"/>
        <dbReference type="EC" id="2.10.1.1"/>
    </reaction>
</comment>
<dbReference type="Gene3D" id="2.170.190.11">
    <property type="entry name" value="Molybdopterin biosynthesis moea protein, domain 3"/>
    <property type="match status" value="1"/>
</dbReference>
<dbReference type="GO" id="GO:0006777">
    <property type="term" value="P:Mo-molybdopterin cofactor biosynthetic process"/>
    <property type="evidence" value="ECO:0007669"/>
    <property type="project" value="UniProtKB-UniRule"/>
</dbReference>
<proteinExistence type="inferred from homology"/>
<dbReference type="InterPro" id="IPR038987">
    <property type="entry name" value="MoeA-like"/>
</dbReference>
<dbReference type="Gene3D" id="3.90.105.10">
    <property type="entry name" value="Molybdopterin biosynthesis moea protein, domain 2"/>
    <property type="match status" value="1"/>
</dbReference>
<dbReference type="OrthoDB" id="9804758at2"/>
<dbReference type="UniPathway" id="UPA00344"/>
<dbReference type="SUPFAM" id="SSF63867">
    <property type="entry name" value="MoeA C-terminal domain-like"/>
    <property type="match status" value="1"/>
</dbReference>
<evidence type="ECO:0000256" key="5">
    <source>
        <dbReference type="ARBA" id="ARBA00047317"/>
    </source>
</evidence>
<dbReference type="KEGG" id="npn:JI59_03050"/>
<keyword evidence="6" id="KW-0808">Transferase</keyword>
<dbReference type="GO" id="GO:0061599">
    <property type="term" value="F:molybdopterin molybdotransferase activity"/>
    <property type="evidence" value="ECO:0007669"/>
    <property type="project" value="UniProtKB-UniRule"/>
</dbReference>